<dbReference type="Proteomes" id="UP001589833">
    <property type="component" value="Unassembled WGS sequence"/>
</dbReference>
<reference evidence="4 5" key="1">
    <citation type="submission" date="2024-09" db="EMBL/GenBank/DDBJ databases">
        <authorList>
            <person name="Sun Q."/>
            <person name="Mori K."/>
        </authorList>
    </citation>
    <scope>NUCLEOTIDE SEQUENCE [LARGE SCALE GENOMIC DNA]</scope>
    <source>
        <strain evidence="4 5">NCAIM B.02301</strain>
    </source>
</reference>
<comment type="pathway">
    <text evidence="1">Quinol/quinone metabolism; menaquinone biosynthesis.</text>
</comment>
<feature type="domain" description="Nucleoside phosphorylase" evidence="3">
    <location>
        <begin position="37"/>
        <end position="220"/>
    </location>
</feature>
<evidence type="ECO:0000313" key="4">
    <source>
        <dbReference type="EMBL" id="MFC0560723.1"/>
    </source>
</evidence>
<sequence>MSKIIHSANARILIVTSVEAEKQAVLRGLGDVKGFEVAVVGVGVISAAVNTAYLLASTEYDLVINAGIAGGFKGKADIESVVVSSELIAADLGAESKEGFLSLEELKLGSACVKVNETLYTSVTTALREKGQKVQSGPILTLSTVTGTRETAEKLERAVPNAVAEAMEGFGVAVAAQKRKIPILEIRTISNMVGPRDRNAWKIKEALATLEQASSVLREVFR</sequence>
<dbReference type="NCBIfam" id="NF006087">
    <property type="entry name" value="PRK08236.1"/>
    <property type="match status" value="1"/>
</dbReference>
<comment type="catalytic activity">
    <reaction evidence="1">
        <text>futalosine + H2O = dehypoxanthine futalosine + hypoxanthine</text>
        <dbReference type="Rhea" id="RHEA:25904"/>
        <dbReference type="ChEBI" id="CHEBI:15377"/>
        <dbReference type="ChEBI" id="CHEBI:17368"/>
        <dbReference type="ChEBI" id="CHEBI:58863"/>
        <dbReference type="ChEBI" id="CHEBI:58864"/>
        <dbReference type="EC" id="3.2.2.26"/>
    </reaction>
</comment>
<dbReference type="Gene3D" id="3.40.50.1580">
    <property type="entry name" value="Nucleoside phosphorylase domain"/>
    <property type="match status" value="1"/>
</dbReference>
<evidence type="ECO:0000256" key="2">
    <source>
        <dbReference type="NCBIfam" id="TIGR03664"/>
    </source>
</evidence>
<name>A0ABV6NKV5_9BACI</name>
<gene>
    <name evidence="1" type="primary">mqnB</name>
    <name evidence="4" type="ORF">ACFFH4_17235</name>
</gene>
<keyword evidence="4" id="KW-0326">Glycosidase</keyword>
<dbReference type="PANTHER" id="PTHR46832:SF2">
    <property type="entry name" value="FUTALOSINE HYDROLASE"/>
    <property type="match status" value="1"/>
</dbReference>
<comment type="similarity">
    <text evidence="1">Belongs to the PNP/UDP phosphorylase family. Futalosine hydrolase subfamily.</text>
</comment>
<dbReference type="CDD" id="cd17766">
    <property type="entry name" value="futalosine_nucleosidase_MqnB"/>
    <property type="match status" value="1"/>
</dbReference>
<dbReference type="EMBL" id="JBHLTR010000038">
    <property type="protein sequence ID" value="MFC0560723.1"/>
    <property type="molecule type" value="Genomic_DNA"/>
</dbReference>
<dbReference type="NCBIfam" id="TIGR03664">
    <property type="entry name" value="fut_nucase"/>
    <property type="match status" value="1"/>
</dbReference>
<evidence type="ECO:0000256" key="1">
    <source>
        <dbReference type="HAMAP-Rule" id="MF_00991"/>
    </source>
</evidence>
<organism evidence="4 5">
    <name type="scientific">Halalkalibacter alkalisediminis</name>
    <dbReference type="NCBI Taxonomy" id="935616"/>
    <lineage>
        <taxon>Bacteria</taxon>
        <taxon>Bacillati</taxon>
        <taxon>Bacillota</taxon>
        <taxon>Bacilli</taxon>
        <taxon>Bacillales</taxon>
        <taxon>Bacillaceae</taxon>
        <taxon>Halalkalibacter</taxon>
    </lineage>
</organism>
<dbReference type="GO" id="GO:0016798">
    <property type="term" value="F:hydrolase activity, acting on glycosyl bonds"/>
    <property type="evidence" value="ECO:0007669"/>
    <property type="project" value="UniProtKB-KW"/>
</dbReference>
<keyword evidence="5" id="KW-1185">Reference proteome</keyword>
<accession>A0ABV6NKV5</accession>
<comment type="caution">
    <text evidence="4">The sequence shown here is derived from an EMBL/GenBank/DDBJ whole genome shotgun (WGS) entry which is preliminary data.</text>
</comment>
<dbReference type="HAMAP" id="MF_00991">
    <property type="entry name" value="MqnB"/>
    <property type="match status" value="1"/>
</dbReference>
<evidence type="ECO:0000313" key="5">
    <source>
        <dbReference type="Proteomes" id="UP001589833"/>
    </source>
</evidence>
<protein>
    <recommendedName>
        <fullName evidence="1 2">Futalosine hydrolase</fullName>
        <shortName evidence="1">FL hydrolase</shortName>
        <ecNumber evidence="1 2">3.2.2.26</ecNumber>
    </recommendedName>
    <alternativeName>
        <fullName evidence="1">Futalosine nucleosidase</fullName>
    </alternativeName>
    <alternativeName>
        <fullName evidence="1">Menaquinone biosynthetic enzyme MqnB</fullName>
    </alternativeName>
</protein>
<dbReference type="PANTHER" id="PTHR46832">
    <property type="entry name" value="5'-METHYLTHIOADENOSINE/S-ADENOSYLHOMOCYSTEINE NUCLEOSIDASE"/>
    <property type="match status" value="1"/>
</dbReference>
<keyword evidence="1" id="KW-0474">Menaquinone biosynthesis</keyword>
<dbReference type="InterPro" id="IPR019963">
    <property type="entry name" value="FL_hydrolase_MqnB"/>
</dbReference>
<keyword evidence="1 4" id="KW-0378">Hydrolase</keyword>
<dbReference type="EC" id="3.2.2.26" evidence="1 2"/>
<comment type="function">
    <text evidence="1">Catalyzes the hydrolysis of futalosine (FL) to dehypoxanthine futalosine (DHFL) and hypoxanthine, a step in the biosynthesis of menaquinone (MK, vitamin K2).</text>
</comment>
<dbReference type="RefSeq" id="WP_273847667.1">
    <property type="nucleotide sequence ID" value="NZ_JAQQWT010000030.1"/>
</dbReference>
<dbReference type="SUPFAM" id="SSF53167">
    <property type="entry name" value="Purine and uridine phosphorylases"/>
    <property type="match status" value="1"/>
</dbReference>
<proteinExistence type="inferred from homology"/>
<evidence type="ECO:0000259" key="3">
    <source>
        <dbReference type="Pfam" id="PF01048"/>
    </source>
</evidence>
<dbReference type="Pfam" id="PF01048">
    <property type="entry name" value="PNP_UDP_1"/>
    <property type="match status" value="1"/>
</dbReference>
<dbReference type="InterPro" id="IPR035994">
    <property type="entry name" value="Nucleoside_phosphorylase_sf"/>
</dbReference>
<dbReference type="InterPro" id="IPR000845">
    <property type="entry name" value="Nucleoside_phosphorylase_d"/>
</dbReference>